<organism evidence="1 2">
    <name type="scientific">Nonomuraea maritima</name>
    <dbReference type="NCBI Taxonomy" id="683260"/>
    <lineage>
        <taxon>Bacteria</taxon>
        <taxon>Bacillati</taxon>
        <taxon>Actinomycetota</taxon>
        <taxon>Actinomycetes</taxon>
        <taxon>Streptosporangiales</taxon>
        <taxon>Streptosporangiaceae</taxon>
        <taxon>Nonomuraea</taxon>
    </lineage>
</organism>
<protein>
    <recommendedName>
        <fullName evidence="3">Transposase</fullName>
    </recommendedName>
</protein>
<sequence>MGRWHGPDGLVVEVIMLDDHPMLRVCHRVGGRTYLHGYCATVAELLEHGIDLADLVEEEPA</sequence>
<name>A0A1G9PP10_9ACTN</name>
<dbReference type="AlphaFoldDB" id="A0A1G9PP10"/>
<reference evidence="1 2" key="1">
    <citation type="submission" date="2016-10" db="EMBL/GenBank/DDBJ databases">
        <authorList>
            <person name="de Groot N.N."/>
        </authorList>
    </citation>
    <scope>NUCLEOTIDE SEQUENCE [LARGE SCALE GENOMIC DNA]</scope>
    <source>
        <strain evidence="1 2">CGMCC 4.5681</strain>
    </source>
</reference>
<dbReference type="STRING" id="683260.SAMN05421874_13516"/>
<evidence type="ECO:0008006" key="3">
    <source>
        <dbReference type="Google" id="ProtNLM"/>
    </source>
</evidence>
<dbReference type="Proteomes" id="UP000198683">
    <property type="component" value="Unassembled WGS sequence"/>
</dbReference>
<evidence type="ECO:0000313" key="2">
    <source>
        <dbReference type="Proteomes" id="UP000198683"/>
    </source>
</evidence>
<gene>
    <name evidence="1" type="ORF">SAMN05421874_13516</name>
</gene>
<keyword evidence="2" id="KW-1185">Reference proteome</keyword>
<accession>A0A1G9PP10</accession>
<dbReference type="EMBL" id="FNFB01000035">
    <property type="protein sequence ID" value="SDM00231.1"/>
    <property type="molecule type" value="Genomic_DNA"/>
</dbReference>
<evidence type="ECO:0000313" key="1">
    <source>
        <dbReference type="EMBL" id="SDM00231.1"/>
    </source>
</evidence>
<dbReference type="OrthoDB" id="3539859at2"/>
<dbReference type="RefSeq" id="WP_090773254.1">
    <property type="nucleotide sequence ID" value="NZ_FNFB01000035.1"/>
</dbReference>
<proteinExistence type="predicted"/>